<reference evidence="8 9" key="2">
    <citation type="journal article" date="2016" name="Appl. Microbiol. Biotechnol.">
        <title>Mutations improving production and secretion of extracellular lipase by Burkholderia glumae PG1.</title>
        <authorList>
            <person name="Knapp A."/>
            <person name="Voget S."/>
            <person name="Gao R."/>
            <person name="Zaburannyi N."/>
            <person name="Krysciak D."/>
            <person name="Breuer M."/>
            <person name="Hauer B."/>
            <person name="Streit W.R."/>
            <person name="Muller R."/>
            <person name="Daniel R."/>
            <person name="Jaeger K.E."/>
        </authorList>
    </citation>
    <scope>NUCLEOTIDE SEQUENCE [LARGE SCALE GENOMIC DNA]</scope>
    <source>
        <strain evidence="8 9">PG1</strain>
    </source>
</reference>
<evidence type="ECO:0000313" key="9">
    <source>
        <dbReference type="Proteomes" id="UP000031838"/>
    </source>
</evidence>
<keyword evidence="3 7" id="KW-0732">Signal</keyword>
<protein>
    <submittedName>
        <fullName evidence="8">Putative NLPA lipoprotein</fullName>
    </submittedName>
</protein>
<dbReference type="InterPro" id="IPR004872">
    <property type="entry name" value="Lipoprotein_NlpA"/>
</dbReference>
<proteinExistence type="inferred from homology"/>
<dbReference type="Proteomes" id="UP000031838">
    <property type="component" value="Chromosome 2"/>
</dbReference>
<reference evidence="9" key="1">
    <citation type="submission" date="2011-03" db="EMBL/GenBank/DDBJ databases">
        <authorList>
            <person name="Voget S."/>
            <person name="Streit W.R."/>
            <person name="Jaeger K.E."/>
            <person name="Daniel R."/>
        </authorList>
    </citation>
    <scope>NUCLEOTIDE SEQUENCE [LARGE SCALE GENOMIC DNA]</scope>
    <source>
        <strain evidence="9">PG1</strain>
    </source>
</reference>
<name>A0A0B6RVZ0_BURPL</name>
<evidence type="ECO:0000256" key="3">
    <source>
        <dbReference type="ARBA" id="ARBA00022729"/>
    </source>
</evidence>
<comment type="subcellular location">
    <subcellularLocation>
        <location evidence="1">Membrane</location>
        <topology evidence="1">Lipid-anchor</topology>
    </subcellularLocation>
</comment>
<evidence type="ECO:0000256" key="5">
    <source>
        <dbReference type="ARBA" id="ARBA00023139"/>
    </source>
</evidence>
<keyword evidence="4" id="KW-0472">Membrane</keyword>
<dbReference type="EMBL" id="CP002581">
    <property type="protein sequence ID" value="AJK49512.1"/>
    <property type="molecule type" value="Genomic_DNA"/>
</dbReference>
<feature type="signal peptide" evidence="7">
    <location>
        <begin position="1"/>
        <end position="20"/>
    </location>
</feature>
<evidence type="ECO:0000313" key="8">
    <source>
        <dbReference type="EMBL" id="AJK49512.1"/>
    </source>
</evidence>
<dbReference type="HOGENOM" id="CLU_067080_3_0_4"/>
<dbReference type="Pfam" id="PF03180">
    <property type="entry name" value="Lipoprotein_9"/>
    <property type="match status" value="1"/>
</dbReference>
<keyword evidence="9" id="KW-1185">Reference proteome</keyword>
<feature type="chain" id="PRO_5002110251" evidence="7">
    <location>
        <begin position="21"/>
        <end position="291"/>
    </location>
</feature>
<sequence length="291" mass="30529">MALRVGLVGVLLAVAGQAAAAPGPLVEPLRLVPAVSSASSVSLPAPALAAVPTAPLRLGVTPGPRAEIFAEVKRVAAARGLPLDIVVFDDATRIDAALAAGRLDAASFEDARQLAAARRAHGYALGNVATTVTLPLALYSRRLTGLNQLQPGARVVIPAEPRAAARALVLLQNETLLTLRDGAGLDATPHDVTGNRLGLRIVTRPARQLFAALDAAALVAMDRETAARAGLQPGRDSIGIEDARSPFADVLAVRDADRARPWVRELIAACHSDEIAHFILVRYQDSVRRPW</sequence>
<dbReference type="SUPFAM" id="SSF53850">
    <property type="entry name" value="Periplasmic binding protein-like II"/>
    <property type="match status" value="1"/>
</dbReference>
<keyword evidence="5" id="KW-0564">Palmitate</keyword>
<keyword evidence="6 8" id="KW-0449">Lipoprotein</keyword>
<evidence type="ECO:0000256" key="7">
    <source>
        <dbReference type="SAM" id="SignalP"/>
    </source>
</evidence>
<dbReference type="Gene3D" id="3.40.190.10">
    <property type="entry name" value="Periplasmic binding protein-like II"/>
    <property type="match status" value="2"/>
</dbReference>
<dbReference type="PANTHER" id="PTHR30429">
    <property type="entry name" value="D-METHIONINE-BINDING LIPOPROTEIN METQ"/>
    <property type="match status" value="1"/>
</dbReference>
<gene>
    <name evidence="8" type="ORF">BGL_2c14450</name>
</gene>
<dbReference type="GO" id="GO:0016020">
    <property type="term" value="C:membrane"/>
    <property type="evidence" value="ECO:0007669"/>
    <property type="project" value="UniProtKB-SubCell"/>
</dbReference>
<dbReference type="AlphaFoldDB" id="A0A0B6RVZ0"/>
<dbReference type="KEGG" id="bgp:BGL_2c14450"/>
<evidence type="ECO:0000256" key="2">
    <source>
        <dbReference type="ARBA" id="ARBA00008973"/>
    </source>
</evidence>
<evidence type="ECO:0000256" key="4">
    <source>
        <dbReference type="ARBA" id="ARBA00023136"/>
    </source>
</evidence>
<comment type="similarity">
    <text evidence="2">Belongs to the NlpA lipoprotein family.</text>
</comment>
<evidence type="ECO:0000256" key="1">
    <source>
        <dbReference type="ARBA" id="ARBA00004635"/>
    </source>
</evidence>
<evidence type="ECO:0000256" key="6">
    <source>
        <dbReference type="ARBA" id="ARBA00023288"/>
    </source>
</evidence>
<organism evidence="8 9">
    <name type="scientific">Burkholderia plantarii</name>
    <dbReference type="NCBI Taxonomy" id="41899"/>
    <lineage>
        <taxon>Bacteria</taxon>
        <taxon>Pseudomonadati</taxon>
        <taxon>Pseudomonadota</taxon>
        <taxon>Betaproteobacteria</taxon>
        <taxon>Burkholderiales</taxon>
        <taxon>Burkholderiaceae</taxon>
        <taxon>Burkholderia</taxon>
    </lineage>
</organism>
<dbReference type="PANTHER" id="PTHR30429:SF1">
    <property type="entry name" value="D-METHIONINE-BINDING LIPOPROTEIN METQ-RELATED"/>
    <property type="match status" value="1"/>
</dbReference>
<accession>A0A0B6RVZ0</accession>